<comment type="function">
    <text evidence="1">Involved in the catabolism of quinolinic acid (QA).</text>
</comment>
<comment type="similarity">
    <text evidence="3 12">Belongs to the NadC/ModD family.</text>
</comment>
<dbReference type="SUPFAM" id="SSF51690">
    <property type="entry name" value="Nicotinate/Quinolinate PRTase C-terminal domain-like"/>
    <property type="match status" value="1"/>
</dbReference>
<dbReference type="NCBIfam" id="TIGR00078">
    <property type="entry name" value="nadC"/>
    <property type="match status" value="1"/>
</dbReference>
<dbReference type="EC" id="2.4.2.19" evidence="5"/>
<dbReference type="KEGG" id="dvn:HQ394_00110"/>
<evidence type="ECO:0000313" key="16">
    <source>
        <dbReference type="Proteomes" id="UP000516369"/>
    </source>
</evidence>
<dbReference type="Gene3D" id="3.20.20.70">
    <property type="entry name" value="Aldolase class I"/>
    <property type="match status" value="1"/>
</dbReference>
<comment type="pathway">
    <text evidence="2">Cofactor biosynthesis; NAD(+) biosynthesis; nicotinate D-ribonucleotide from quinolinate: step 1/1.</text>
</comment>
<evidence type="ECO:0000256" key="2">
    <source>
        <dbReference type="ARBA" id="ARBA00004893"/>
    </source>
</evidence>
<dbReference type="RefSeq" id="WP_190261506.1">
    <property type="nucleotide sequence ID" value="NZ_CP053923.1"/>
</dbReference>
<evidence type="ECO:0000256" key="5">
    <source>
        <dbReference type="ARBA" id="ARBA00011944"/>
    </source>
</evidence>
<dbReference type="UniPathway" id="UPA00253">
    <property type="reaction ID" value="UER00331"/>
</dbReference>
<comment type="subunit">
    <text evidence="4">Hexamer formed by 3 homodimers.</text>
</comment>
<dbReference type="InterPro" id="IPR002638">
    <property type="entry name" value="Quinolinate_PRibosylTrfase_C"/>
</dbReference>
<evidence type="ECO:0000256" key="7">
    <source>
        <dbReference type="ARBA" id="ARBA00022676"/>
    </source>
</evidence>
<protein>
    <recommendedName>
        <fullName evidence="11">Probable nicotinate-nucleotide pyrophosphorylase [carboxylating]</fullName>
        <ecNumber evidence="5">2.4.2.19</ecNumber>
    </recommendedName>
    <alternativeName>
        <fullName evidence="9">Quinolinate phosphoribosyltransferase [decarboxylating]</fullName>
    </alternativeName>
</protein>
<dbReference type="Pfam" id="PF02749">
    <property type="entry name" value="QRPTase_N"/>
    <property type="match status" value="1"/>
</dbReference>
<dbReference type="InterPro" id="IPR013785">
    <property type="entry name" value="Aldolase_TIM"/>
</dbReference>
<dbReference type="PIRSF" id="PIRSF006250">
    <property type="entry name" value="NadC_ModD"/>
    <property type="match status" value="1"/>
</dbReference>
<dbReference type="GO" id="GO:0005737">
    <property type="term" value="C:cytoplasm"/>
    <property type="evidence" value="ECO:0007669"/>
    <property type="project" value="TreeGrafter"/>
</dbReference>
<dbReference type="Proteomes" id="UP000516369">
    <property type="component" value="Chromosome"/>
</dbReference>
<reference evidence="15 16" key="1">
    <citation type="submission" date="2020-05" db="EMBL/GenBank/DDBJ databases">
        <title>Complete closed genome sequence of Defluviicoccus vanus.</title>
        <authorList>
            <person name="Bessarab I."/>
            <person name="Arumugam K."/>
            <person name="Maszenan A.M."/>
            <person name="Seviour R.J."/>
            <person name="Williams R.B."/>
        </authorList>
    </citation>
    <scope>NUCLEOTIDE SEQUENCE [LARGE SCALE GENOMIC DNA]</scope>
    <source>
        <strain evidence="15 16">Ben 114</strain>
    </source>
</reference>
<evidence type="ECO:0000256" key="8">
    <source>
        <dbReference type="ARBA" id="ARBA00022679"/>
    </source>
</evidence>
<comment type="catalytic activity">
    <reaction evidence="10">
        <text>nicotinate beta-D-ribonucleotide + CO2 + diphosphate = quinolinate + 5-phospho-alpha-D-ribose 1-diphosphate + 2 H(+)</text>
        <dbReference type="Rhea" id="RHEA:12733"/>
        <dbReference type="ChEBI" id="CHEBI:15378"/>
        <dbReference type="ChEBI" id="CHEBI:16526"/>
        <dbReference type="ChEBI" id="CHEBI:29959"/>
        <dbReference type="ChEBI" id="CHEBI:33019"/>
        <dbReference type="ChEBI" id="CHEBI:57502"/>
        <dbReference type="ChEBI" id="CHEBI:58017"/>
        <dbReference type="EC" id="2.4.2.19"/>
    </reaction>
</comment>
<dbReference type="FunFam" id="3.90.1170.20:FF:000001">
    <property type="entry name" value="Nicotinate-nucleotide diphosphorylase (Carboxylating)"/>
    <property type="match status" value="1"/>
</dbReference>
<dbReference type="InterPro" id="IPR036068">
    <property type="entry name" value="Nicotinate_pribotase-like_C"/>
</dbReference>
<evidence type="ECO:0000256" key="9">
    <source>
        <dbReference type="ARBA" id="ARBA00033102"/>
    </source>
</evidence>
<evidence type="ECO:0000259" key="13">
    <source>
        <dbReference type="Pfam" id="PF01729"/>
    </source>
</evidence>
<accession>A0A7H1MX77</accession>
<evidence type="ECO:0000256" key="1">
    <source>
        <dbReference type="ARBA" id="ARBA00003237"/>
    </source>
</evidence>
<dbReference type="InterPro" id="IPR004393">
    <property type="entry name" value="NadC"/>
</dbReference>
<dbReference type="AlphaFoldDB" id="A0A7H1MX77"/>
<dbReference type="InterPro" id="IPR022412">
    <property type="entry name" value="Quinolinate_PRibosylTrfase_N"/>
</dbReference>
<dbReference type="FunFam" id="3.20.20.70:FF:000030">
    <property type="entry name" value="Nicotinate-nucleotide pyrophosphorylase, carboxylating"/>
    <property type="match status" value="1"/>
</dbReference>
<dbReference type="CDD" id="cd01572">
    <property type="entry name" value="QPRTase"/>
    <property type="match status" value="1"/>
</dbReference>
<dbReference type="Gene3D" id="3.90.1170.20">
    <property type="entry name" value="Quinolinate phosphoribosyl transferase, N-terminal domain"/>
    <property type="match status" value="1"/>
</dbReference>
<dbReference type="GO" id="GO:0004514">
    <property type="term" value="F:nicotinate-nucleotide diphosphorylase (carboxylating) activity"/>
    <property type="evidence" value="ECO:0007669"/>
    <property type="project" value="UniProtKB-EC"/>
</dbReference>
<evidence type="ECO:0000256" key="11">
    <source>
        <dbReference type="ARBA" id="ARBA00069173"/>
    </source>
</evidence>
<sequence length="297" mass="31051">MNEIASLYPLMYEPIVRGALEEDLGLAGDLTSDVVVPPDAVATASFVARKPGCVAGLQVALSAFRMLDPGVRMTVENDDGSNVAGGTTLAVVSGSARPILTAERTALNILSRMSGIATATRRAVEQTAGCKARVVCTRKTTPGLRTLEKYAVRIGGGVNHRFGLDDGVMIKDNHIVAAGGIAAAVGRARARLGHMVKIEVEVDTLEQLDELLTLDADAVLLDNMSPDRLRIAVDRIAGRMIAEASGGITLDNLRAIAESGVDIISLGWLTHSAPILDIGLDLETSAGDARTSCRSAA</sequence>
<dbReference type="PANTHER" id="PTHR32179">
    <property type="entry name" value="NICOTINATE-NUCLEOTIDE PYROPHOSPHORYLASE [CARBOXYLATING]"/>
    <property type="match status" value="1"/>
</dbReference>
<evidence type="ECO:0000256" key="4">
    <source>
        <dbReference type="ARBA" id="ARBA00011218"/>
    </source>
</evidence>
<dbReference type="EMBL" id="CP053923">
    <property type="protein sequence ID" value="QNT68063.1"/>
    <property type="molecule type" value="Genomic_DNA"/>
</dbReference>
<evidence type="ECO:0000256" key="6">
    <source>
        <dbReference type="ARBA" id="ARBA00022642"/>
    </source>
</evidence>
<evidence type="ECO:0000256" key="12">
    <source>
        <dbReference type="PIRNR" id="PIRNR006250"/>
    </source>
</evidence>
<dbReference type="PANTHER" id="PTHR32179:SF3">
    <property type="entry name" value="NICOTINATE-NUCLEOTIDE PYROPHOSPHORYLASE [CARBOXYLATING]"/>
    <property type="match status" value="1"/>
</dbReference>
<keyword evidence="16" id="KW-1185">Reference proteome</keyword>
<dbReference type="Pfam" id="PF01729">
    <property type="entry name" value="QRPTase_C"/>
    <property type="match status" value="1"/>
</dbReference>
<evidence type="ECO:0000313" key="15">
    <source>
        <dbReference type="EMBL" id="QNT68063.1"/>
    </source>
</evidence>
<organism evidence="15 16">
    <name type="scientific">Defluviicoccus vanus</name>
    <dbReference type="NCBI Taxonomy" id="111831"/>
    <lineage>
        <taxon>Bacteria</taxon>
        <taxon>Pseudomonadati</taxon>
        <taxon>Pseudomonadota</taxon>
        <taxon>Alphaproteobacteria</taxon>
        <taxon>Rhodospirillales</taxon>
        <taxon>Rhodospirillaceae</taxon>
        <taxon>Defluviicoccus</taxon>
    </lineage>
</organism>
<keyword evidence="8 12" id="KW-0808">Transferase</keyword>
<dbReference type="GO" id="GO:0009435">
    <property type="term" value="P:NAD+ biosynthetic process"/>
    <property type="evidence" value="ECO:0007669"/>
    <property type="project" value="UniProtKB-UniPathway"/>
</dbReference>
<dbReference type="InterPro" id="IPR037128">
    <property type="entry name" value="Quinolinate_PRibosylTase_N_sf"/>
</dbReference>
<name>A0A7H1MX77_9PROT</name>
<evidence type="ECO:0000256" key="10">
    <source>
        <dbReference type="ARBA" id="ARBA00047445"/>
    </source>
</evidence>
<keyword evidence="6" id="KW-0662">Pyridine nucleotide biosynthesis</keyword>
<dbReference type="SUPFAM" id="SSF54675">
    <property type="entry name" value="Nicotinate/Quinolinate PRTase N-terminal domain-like"/>
    <property type="match status" value="1"/>
</dbReference>
<feature type="domain" description="Quinolinate phosphoribosyl transferase N-terminal" evidence="14">
    <location>
        <begin position="29"/>
        <end position="114"/>
    </location>
</feature>
<feature type="domain" description="Quinolinate phosphoribosyl transferase C-terminal" evidence="13">
    <location>
        <begin position="116"/>
        <end position="281"/>
    </location>
</feature>
<evidence type="ECO:0000259" key="14">
    <source>
        <dbReference type="Pfam" id="PF02749"/>
    </source>
</evidence>
<dbReference type="GO" id="GO:0034213">
    <property type="term" value="P:quinolinate catabolic process"/>
    <property type="evidence" value="ECO:0007669"/>
    <property type="project" value="TreeGrafter"/>
</dbReference>
<keyword evidence="7 12" id="KW-0328">Glycosyltransferase</keyword>
<evidence type="ECO:0000256" key="3">
    <source>
        <dbReference type="ARBA" id="ARBA00009400"/>
    </source>
</evidence>
<gene>
    <name evidence="15" type="ORF">HQ394_00110</name>
</gene>
<proteinExistence type="inferred from homology"/>
<dbReference type="InterPro" id="IPR027277">
    <property type="entry name" value="NadC/ModD"/>
</dbReference>